<gene>
    <name evidence="1" type="primary">terL</name>
    <name evidence="1" type="ORF">GXW78_03750</name>
</gene>
<dbReference type="Gene3D" id="3.30.420.240">
    <property type="match status" value="1"/>
</dbReference>
<keyword evidence="2" id="KW-1185">Reference proteome</keyword>
<organism evidence="1 2">
    <name type="scientific">Neoroseomonas terrae</name>
    <dbReference type="NCBI Taxonomy" id="424799"/>
    <lineage>
        <taxon>Bacteria</taxon>
        <taxon>Pseudomonadati</taxon>
        <taxon>Pseudomonadota</taxon>
        <taxon>Alphaproteobacteria</taxon>
        <taxon>Acetobacterales</taxon>
        <taxon>Acetobacteraceae</taxon>
        <taxon>Neoroseomonas</taxon>
    </lineage>
</organism>
<name>A0ABS5ECM3_9PROT</name>
<dbReference type="InterPro" id="IPR006517">
    <property type="entry name" value="Phage_terminase_lsu-like_C"/>
</dbReference>
<sequence length="527" mass="58656">MATLVELALVSVRASQRLHQRRIGPCGNRGRLRLRWHDDGLASRPVTNRQWYPDCDAGRGAHAAAASALCAMAVRSRTKPASPSTRSRMADGVHDRLMVFMPPGSAKSTYTSDLFPAWFLAQGRDRRVIATSNTADLAGTFSRRVRGRIRSHGPMLGYRLDREAEDLWTTSNGGEYRAAGIGGVITGLRADLALIDDPVKSREEADSEARRARVWEWFQDDLRTRLRPGAAIVVVQTRWHQDDLSGRLLEAQGDKWRVVSLPAEAEVDDPLGRAPGEMLWGDDGYGYAASLQRVKAEASTRSWSALYMQRPVPDTGDYFQAEWLRHVDVLPDRATLRIYGGSDYAVTADGGDFTVHAVVGMDPAGQLWLLDLWRGQTAADAWIEAFCDLVKRWRPIGWAEETGQIRAGIGPFLQRRMRERQAYVARHAFPTRGDKAVRAQSIRGRMALEGLHLPRHAPWRQAFEAELMTFPAGKHDDQVDALGLIGQLLDQMVTGPAATPEPAPPKDSWARLFERLNDGDVEGWKVA</sequence>
<dbReference type="Gene3D" id="3.40.50.300">
    <property type="entry name" value="P-loop containing nucleotide triphosphate hydrolases"/>
    <property type="match status" value="1"/>
</dbReference>
<evidence type="ECO:0000313" key="1">
    <source>
        <dbReference type="EMBL" id="MBR0648761.1"/>
    </source>
</evidence>
<evidence type="ECO:0000313" key="2">
    <source>
        <dbReference type="Proteomes" id="UP000698752"/>
    </source>
</evidence>
<comment type="caution">
    <text evidence="1">The sequence shown here is derived from an EMBL/GenBank/DDBJ whole genome shotgun (WGS) entry which is preliminary data.</text>
</comment>
<accession>A0ABS5ECM3</accession>
<dbReference type="NCBIfam" id="TIGR01630">
    <property type="entry name" value="psiM2_ORF9"/>
    <property type="match status" value="1"/>
</dbReference>
<protein>
    <submittedName>
        <fullName evidence="1">Phage terminase large subunit</fullName>
    </submittedName>
</protein>
<proteinExistence type="predicted"/>
<dbReference type="InterPro" id="IPR027417">
    <property type="entry name" value="P-loop_NTPase"/>
</dbReference>
<reference evidence="2" key="1">
    <citation type="journal article" date="2021" name="Syst. Appl. Microbiol.">
        <title>Roseomonas hellenica sp. nov., isolated from roots of wild-growing Alkanna tinctoria.</title>
        <authorList>
            <person name="Rat A."/>
            <person name="Naranjo H.D."/>
            <person name="Lebbe L."/>
            <person name="Cnockaert M."/>
            <person name="Krigas N."/>
            <person name="Grigoriadou K."/>
            <person name="Maloupa E."/>
            <person name="Willems A."/>
        </authorList>
    </citation>
    <scope>NUCLEOTIDE SEQUENCE [LARGE SCALE GENOMIC DNA]</scope>
    <source>
        <strain evidence="2">LMG 31159</strain>
    </source>
</reference>
<dbReference type="RefSeq" id="WP_211866156.1">
    <property type="nucleotide sequence ID" value="NZ_JAAEDI010000003.1"/>
</dbReference>
<dbReference type="Proteomes" id="UP000698752">
    <property type="component" value="Unassembled WGS sequence"/>
</dbReference>
<dbReference type="Pfam" id="PF03237">
    <property type="entry name" value="Terminase_6N"/>
    <property type="match status" value="1"/>
</dbReference>
<dbReference type="EMBL" id="JAAEDI010000003">
    <property type="protein sequence ID" value="MBR0648761.1"/>
    <property type="molecule type" value="Genomic_DNA"/>
</dbReference>